<dbReference type="STRING" id="1703.BLSMQ_1356"/>
<feature type="transmembrane region" description="Helical" evidence="7">
    <location>
        <begin position="136"/>
        <end position="157"/>
    </location>
</feature>
<dbReference type="PATRIC" id="fig|1703.6.peg.624"/>
<dbReference type="Pfam" id="PF00528">
    <property type="entry name" value="BPD_transp_1"/>
    <property type="match status" value="1"/>
</dbReference>
<proteinExistence type="inferred from homology"/>
<keyword evidence="2 7" id="KW-0813">Transport</keyword>
<evidence type="ECO:0000256" key="6">
    <source>
        <dbReference type="ARBA" id="ARBA00023136"/>
    </source>
</evidence>
<dbReference type="CDD" id="cd06261">
    <property type="entry name" value="TM_PBP2"/>
    <property type="match status" value="1"/>
</dbReference>
<reference evidence="10 11" key="1">
    <citation type="submission" date="2014-11" db="EMBL/GenBank/DDBJ databases">
        <title>Draft Genome Sequence of Brevibacterium linens AE038-8.</title>
        <authorList>
            <person name="Maizel D."/>
            <person name="Utturkar S.M."/>
            <person name="Brown S.D."/>
            <person name="Ferrero M."/>
            <person name="Rosen B.P."/>
        </authorList>
    </citation>
    <scope>NUCLEOTIDE SEQUENCE [LARGE SCALE GENOMIC DNA]</scope>
    <source>
        <strain evidence="10 11">AE038-8</strain>
    </source>
</reference>
<dbReference type="PROSITE" id="PS50928">
    <property type="entry name" value="ABC_TM1"/>
    <property type="match status" value="1"/>
</dbReference>
<keyword evidence="11" id="KW-1185">Reference proteome</keyword>
<evidence type="ECO:0000256" key="2">
    <source>
        <dbReference type="ARBA" id="ARBA00022448"/>
    </source>
</evidence>
<feature type="compositionally biased region" description="Low complexity" evidence="8">
    <location>
        <begin position="10"/>
        <end position="22"/>
    </location>
</feature>
<dbReference type="Proteomes" id="UP000031488">
    <property type="component" value="Unassembled WGS sequence"/>
</dbReference>
<evidence type="ECO:0000256" key="5">
    <source>
        <dbReference type="ARBA" id="ARBA00022989"/>
    </source>
</evidence>
<comment type="subcellular location">
    <subcellularLocation>
        <location evidence="1 7">Cell membrane</location>
        <topology evidence="1 7">Multi-pass membrane protein</topology>
    </subcellularLocation>
</comment>
<feature type="transmembrane region" description="Helical" evidence="7">
    <location>
        <begin position="169"/>
        <end position="192"/>
    </location>
</feature>
<evidence type="ECO:0000256" key="4">
    <source>
        <dbReference type="ARBA" id="ARBA00022692"/>
    </source>
</evidence>
<evidence type="ECO:0000313" key="10">
    <source>
        <dbReference type="EMBL" id="KHS53666.1"/>
    </source>
</evidence>
<keyword evidence="6 7" id="KW-0472">Membrane</keyword>
<evidence type="ECO:0000256" key="7">
    <source>
        <dbReference type="RuleBase" id="RU363032"/>
    </source>
</evidence>
<dbReference type="GO" id="GO:0071916">
    <property type="term" value="F:dipeptide transmembrane transporter activity"/>
    <property type="evidence" value="ECO:0007669"/>
    <property type="project" value="TreeGrafter"/>
</dbReference>
<dbReference type="InterPro" id="IPR045621">
    <property type="entry name" value="BPD_transp_1_N"/>
</dbReference>
<dbReference type="Pfam" id="PF19300">
    <property type="entry name" value="BPD_transp_1_N"/>
    <property type="match status" value="1"/>
</dbReference>
<dbReference type="PANTHER" id="PTHR43163">
    <property type="entry name" value="DIPEPTIDE TRANSPORT SYSTEM PERMEASE PROTEIN DPPB-RELATED"/>
    <property type="match status" value="1"/>
</dbReference>
<evidence type="ECO:0000313" key="11">
    <source>
        <dbReference type="Proteomes" id="UP000031488"/>
    </source>
</evidence>
<name>A0A0B9A4M3_BRELN</name>
<dbReference type="InterPro" id="IPR035906">
    <property type="entry name" value="MetI-like_sf"/>
</dbReference>
<feature type="transmembrane region" description="Helical" evidence="7">
    <location>
        <begin position="34"/>
        <end position="59"/>
    </location>
</feature>
<comment type="similarity">
    <text evidence="7">Belongs to the binding-protein-dependent transport system permease family.</text>
</comment>
<accession>A0A0B9A4M3</accession>
<evidence type="ECO:0000256" key="8">
    <source>
        <dbReference type="SAM" id="MobiDB-lite"/>
    </source>
</evidence>
<gene>
    <name evidence="10" type="ORF">AE0388_0741</name>
</gene>
<keyword evidence="5 7" id="KW-1133">Transmembrane helix</keyword>
<dbReference type="PANTHER" id="PTHR43163:SF8">
    <property type="entry name" value="D,D-DIPEPTIDE TRANSPORT SYSTEM PERMEASE PROTEIN DDPB-RELATED"/>
    <property type="match status" value="1"/>
</dbReference>
<keyword evidence="4 7" id="KW-0812">Transmembrane</keyword>
<feature type="transmembrane region" description="Helical" evidence="7">
    <location>
        <begin position="337"/>
        <end position="363"/>
    </location>
</feature>
<dbReference type="EMBL" id="JTJZ01000014">
    <property type="protein sequence ID" value="KHS53666.1"/>
    <property type="molecule type" value="Genomic_DNA"/>
</dbReference>
<dbReference type="Gene3D" id="1.10.3720.10">
    <property type="entry name" value="MetI-like"/>
    <property type="match status" value="1"/>
</dbReference>
<feature type="transmembrane region" description="Helical" evidence="7">
    <location>
        <begin position="286"/>
        <end position="312"/>
    </location>
</feature>
<dbReference type="AlphaFoldDB" id="A0A0B9A4M3"/>
<dbReference type="SUPFAM" id="SSF161098">
    <property type="entry name" value="MetI-like"/>
    <property type="match status" value="1"/>
</dbReference>
<sequence>MAEATTAPHDAPAASASGEADAAQRIKPPKLHPLLRFILIRIGISIILIWGVTVVTFLLTNLVPTDPVAAILGDRAAADPEIVAQTREKLGLDQPLLVQYFTYLGNLLQGDLGVSNQTRTPVLASIGQVFPASIELGIGAILISVLLGLLLGLLSALKQNSIVDHAIRTLSLIGISAPTFWIATVAYFVFFFKLRVVPGAGRLDPWITPPPKVTGLYTVDSLLAGQMATFANALGHLVLPSCVLALFTIGLLTRFSRSSVLDIIRLDYVTAAKAKGLPARTVVFKYIFRGALVPVITVVGLAFGSLLSGAVLTETVFAWNGLGQYAYRGATTLDLPVIMGVGLVIGVVYILVNFIVDLIYGFVDPRVRVR</sequence>
<evidence type="ECO:0000259" key="9">
    <source>
        <dbReference type="PROSITE" id="PS50928"/>
    </source>
</evidence>
<keyword evidence="3" id="KW-1003">Cell membrane</keyword>
<protein>
    <submittedName>
        <fullName evidence="10">ABC-type transporter, integral membrane subunit</fullName>
    </submittedName>
</protein>
<dbReference type="RefSeq" id="WP_235354916.1">
    <property type="nucleotide sequence ID" value="NZ_JTJZ01000014.1"/>
</dbReference>
<evidence type="ECO:0000256" key="3">
    <source>
        <dbReference type="ARBA" id="ARBA00022475"/>
    </source>
</evidence>
<comment type="caution">
    <text evidence="10">The sequence shown here is derived from an EMBL/GenBank/DDBJ whole genome shotgun (WGS) entry which is preliminary data.</text>
</comment>
<organism evidence="10 11">
    <name type="scientific">Brevibacterium linens</name>
    <dbReference type="NCBI Taxonomy" id="1703"/>
    <lineage>
        <taxon>Bacteria</taxon>
        <taxon>Bacillati</taxon>
        <taxon>Actinomycetota</taxon>
        <taxon>Actinomycetes</taxon>
        <taxon>Micrococcales</taxon>
        <taxon>Brevibacteriaceae</taxon>
        <taxon>Brevibacterium</taxon>
    </lineage>
</organism>
<feature type="region of interest" description="Disordered" evidence="8">
    <location>
        <begin position="1"/>
        <end position="22"/>
    </location>
</feature>
<feature type="transmembrane region" description="Helical" evidence="7">
    <location>
        <begin position="233"/>
        <end position="255"/>
    </location>
</feature>
<dbReference type="InterPro" id="IPR000515">
    <property type="entry name" value="MetI-like"/>
</dbReference>
<evidence type="ECO:0000256" key="1">
    <source>
        <dbReference type="ARBA" id="ARBA00004651"/>
    </source>
</evidence>
<dbReference type="GO" id="GO:0005886">
    <property type="term" value="C:plasma membrane"/>
    <property type="evidence" value="ECO:0007669"/>
    <property type="project" value="UniProtKB-SubCell"/>
</dbReference>
<feature type="domain" description="ABC transmembrane type-1" evidence="9">
    <location>
        <begin position="130"/>
        <end position="360"/>
    </location>
</feature>